<dbReference type="EMBL" id="SRPJ01000002">
    <property type="protein sequence ID" value="TGN27535.1"/>
    <property type="molecule type" value="Genomic_DNA"/>
</dbReference>
<dbReference type="InterPro" id="IPR013560">
    <property type="entry name" value="DUF1722"/>
</dbReference>
<keyword evidence="3" id="KW-1185">Reference proteome</keyword>
<evidence type="ECO:0000313" key="3">
    <source>
        <dbReference type="Proteomes" id="UP000297459"/>
    </source>
</evidence>
<dbReference type="AlphaFoldDB" id="A0A4Z1BY81"/>
<gene>
    <name evidence="2" type="ORF">E2558_06720</name>
</gene>
<dbReference type="Pfam" id="PF08349">
    <property type="entry name" value="DUF1722"/>
    <property type="match status" value="1"/>
</dbReference>
<feature type="domain" description="DUF1722" evidence="1">
    <location>
        <begin position="15"/>
        <end position="122"/>
    </location>
</feature>
<organism evidence="2 3">
    <name type="scientific">Staphylococcus pragensis</name>
    <dbReference type="NCBI Taxonomy" id="1611836"/>
    <lineage>
        <taxon>Bacteria</taxon>
        <taxon>Bacillati</taxon>
        <taxon>Bacillota</taxon>
        <taxon>Bacilli</taxon>
        <taxon>Bacillales</taxon>
        <taxon>Staphylococcaceae</taxon>
        <taxon>Staphylococcus</taxon>
    </lineage>
</organism>
<comment type="caution">
    <text evidence="2">The sequence shown here is derived from an EMBL/GenBank/DDBJ whole genome shotgun (WGS) entry which is preliminary data.</text>
</comment>
<dbReference type="Proteomes" id="UP000297459">
    <property type="component" value="Unassembled WGS sequence"/>
</dbReference>
<dbReference type="PIRSF" id="PIRSF032441">
    <property type="entry name" value="UCP032441"/>
    <property type="match status" value="1"/>
</dbReference>
<evidence type="ECO:0000313" key="2">
    <source>
        <dbReference type="EMBL" id="TGN27535.1"/>
    </source>
</evidence>
<dbReference type="RefSeq" id="WP_126565619.1">
    <property type="nucleotide sequence ID" value="NZ_BMCY01000002.1"/>
</dbReference>
<accession>A0A4Z1BY81</accession>
<protein>
    <submittedName>
        <fullName evidence="2">DUF1722 domain-containing protein</fullName>
    </submittedName>
</protein>
<evidence type="ECO:0000259" key="1">
    <source>
        <dbReference type="Pfam" id="PF08349"/>
    </source>
</evidence>
<name>A0A4Z1BY81_9STAP</name>
<sequence length="124" mass="14854">MKERGYIEKLWREEKYHVLLHSQQSYNEIRELLKSSPTLQEVQLKIEEALRCEPTKGTVINAYDHMWGYFKNNATKEEKEKAQTLKSEFQNDSVTRNELLIFLKELAQKYNVTYLLESRVLQIK</sequence>
<reference evidence="2 3" key="1">
    <citation type="submission" date="2019-04" db="EMBL/GenBank/DDBJ databases">
        <title>Genomic characterization of Staphylococcus petrasii strains.</title>
        <authorList>
            <person name="Vrbovska V."/>
            <person name="Kovarovic V."/>
            <person name="Maslanova I."/>
            <person name="Indrakova A."/>
            <person name="Petras P."/>
            <person name="Sedo O."/>
            <person name="Svec P."/>
            <person name="Fisarova L."/>
            <person name="Sedlacek I."/>
            <person name="Doskar J."/>
            <person name="Pantucek R."/>
        </authorList>
    </citation>
    <scope>NUCLEOTIDE SEQUENCE [LARGE SCALE GENOMIC DNA]</scope>
    <source>
        <strain evidence="2 3">CCM 8529</strain>
    </source>
</reference>
<dbReference type="InterPro" id="IPR016996">
    <property type="entry name" value="UCP032441"/>
</dbReference>
<proteinExistence type="predicted"/>